<gene>
    <name evidence="2" type="ORF">GCM10022403_013810</name>
</gene>
<dbReference type="EMBL" id="BAABDE010000006">
    <property type="protein sequence ID" value="GAA3780426.1"/>
    <property type="molecule type" value="Genomic_DNA"/>
</dbReference>
<dbReference type="Proteomes" id="UP001501009">
    <property type="component" value="Unassembled WGS sequence"/>
</dbReference>
<feature type="chain" id="PRO_5045434938" evidence="1">
    <location>
        <begin position="29"/>
        <end position="110"/>
    </location>
</feature>
<sequence length="110" mass="11296">MNLKQRLGVIAACSAAVLGIAAGTPASAAVMSADSVHRGSVGCFNYSWADGDATYTIYYHNTCTVKSAIAGTTNALFNNKWCANVAADGKGHTVVYNKPLTFASARGGSC</sequence>
<organism evidence="2 3">
    <name type="scientific">Streptomyces coacervatus</name>
    <dbReference type="NCBI Taxonomy" id="647381"/>
    <lineage>
        <taxon>Bacteria</taxon>
        <taxon>Bacillati</taxon>
        <taxon>Actinomycetota</taxon>
        <taxon>Actinomycetes</taxon>
        <taxon>Kitasatosporales</taxon>
        <taxon>Streptomycetaceae</taxon>
        <taxon>Streptomyces</taxon>
    </lineage>
</organism>
<evidence type="ECO:0000313" key="3">
    <source>
        <dbReference type="Proteomes" id="UP001501009"/>
    </source>
</evidence>
<accession>A0ABP7H210</accession>
<evidence type="ECO:0000313" key="2">
    <source>
        <dbReference type="EMBL" id="GAA3780426.1"/>
    </source>
</evidence>
<protein>
    <submittedName>
        <fullName evidence="2">Uncharacterized protein</fullName>
    </submittedName>
</protein>
<keyword evidence="3" id="KW-1185">Reference proteome</keyword>
<name>A0ABP7H210_9ACTN</name>
<proteinExistence type="predicted"/>
<keyword evidence="1" id="KW-0732">Signal</keyword>
<evidence type="ECO:0000256" key="1">
    <source>
        <dbReference type="SAM" id="SignalP"/>
    </source>
</evidence>
<comment type="caution">
    <text evidence="2">The sequence shown here is derived from an EMBL/GenBank/DDBJ whole genome shotgun (WGS) entry which is preliminary data.</text>
</comment>
<reference evidence="3" key="1">
    <citation type="journal article" date="2019" name="Int. J. Syst. Evol. Microbiol.">
        <title>The Global Catalogue of Microorganisms (GCM) 10K type strain sequencing project: providing services to taxonomists for standard genome sequencing and annotation.</title>
        <authorList>
            <consortium name="The Broad Institute Genomics Platform"/>
            <consortium name="The Broad Institute Genome Sequencing Center for Infectious Disease"/>
            <person name="Wu L."/>
            <person name="Ma J."/>
        </authorList>
    </citation>
    <scope>NUCLEOTIDE SEQUENCE [LARGE SCALE GENOMIC DNA]</scope>
    <source>
        <strain evidence="3">JCM 17138</strain>
    </source>
</reference>
<feature type="signal peptide" evidence="1">
    <location>
        <begin position="1"/>
        <end position="28"/>
    </location>
</feature>